<gene>
    <name evidence="2" type="ORF">ACFQL9_06700</name>
</gene>
<comment type="caution">
    <text evidence="2">The sequence shown here is derived from an EMBL/GenBank/DDBJ whole genome shotgun (WGS) entry which is preliminary data.</text>
</comment>
<evidence type="ECO:0000313" key="3">
    <source>
        <dbReference type="Proteomes" id="UP001596461"/>
    </source>
</evidence>
<feature type="region of interest" description="Disordered" evidence="1">
    <location>
        <begin position="429"/>
        <end position="454"/>
    </location>
</feature>
<feature type="region of interest" description="Disordered" evidence="1">
    <location>
        <begin position="221"/>
        <end position="247"/>
    </location>
</feature>
<proteinExistence type="predicted"/>
<evidence type="ECO:0000256" key="1">
    <source>
        <dbReference type="SAM" id="MobiDB-lite"/>
    </source>
</evidence>
<dbReference type="RefSeq" id="WP_390210205.1">
    <property type="nucleotide sequence ID" value="NZ_JBHTAH010000004.1"/>
</dbReference>
<name>A0ABD5W8H5_9EURY</name>
<feature type="compositionally biased region" description="Polar residues" evidence="1">
    <location>
        <begin position="221"/>
        <end position="236"/>
    </location>
</feature>
<feature type="compositionally biased region" description="Low complexity" evidence="1">
    <location>
        <begin position="118"/>
        <end position="137"/>
    </location>
</feature>
<dbReference type="EMBL" id="JBHTAH010000004">
    <property type="protein sequence ID" value="MFC7069326.1"/>
    <property type="molecule type" value="Genomic_DNA"/>
</dbReference>
<dbReference type="AlphaFoldDB" id="A0ABD5W8H5"/>
<reference evidence="2 3" key="1">
    <citation type="journal article" date="2019" name="Int. J. Syst. Evol. Microbiol.">
        <title>The Global Catalogue of Microorganisms (GCM) 10K type strain sequencing project: providing services to taxonomists for standard genome sequencing and annotation.</title>
        <authorList>
            <consortium name="The Broad Institute Genomics Platform"/>
            <consortium name="The Broad Institute Genome Sequencing Center for Infectious Disease"/>
            <person name="Wu L."/>
            <person name="Ma J."/>
        </authorList>
    </citation>
    <scope>NUCLEOTIDE SEQUENCE [LARGE SCALE GENOMIC DNA]</scope>
    <source>
        <strain evidence="2 3">DT31</strain>
    </source>
</reference>
<sequence>MSSRVTRSAIVAATLVVAVAVASAGVVVQAAGGGTPEITGYDVTNPSGSTIEVTFQSNETLDVISVGIDQETDFLRALDETDFAASGTGPYTYTATFTVASDGNFTADLSDARDADGNDGADTGSFQGSTTVDTTSPTITDVAVSDDTNTDGVVAAGDTIRVRVEATDATSNVSTVTANLSAFGLGAAEQVALDAGTVYEETYVVPDAPGPDGTYTVAVNATDDASPSNTAQTTGGTLELDTTPPALSDPVLENATSPGDSVADDSQIRVAVNATDAANEVATVEADLSAFGVDGGNVTLSQVGSTEVYEWTGAVDEAAANADGNYSVQVVATDNVTNADTVDTPDLWLNTDPDLSGFAVVPATGQEVTVSFTSSEPLGDSPDAIGVELTGAASISLDADDFAESGSGPYTYEATTDLGTDGTVTATLESAEDPTGRDGAAAETDDATVDTTPPAVGPVVLVDDTDGDGVVAAGDTVRVEAPATDATSTVSSVTADLTALGIGPGDRTLTYNASAGAYDRTVTVEADATEGAVSAAVTATDSEGLSNTTTGGAVTVDTTAPAVSAVTVVDGDGDGSVVEGEAVTVTATVTDAHLNASSVTADLSAYGAGVVTLTDGDGDDVFDWTTNAGSGGTEGAPTVVVDAVDDPGNAGSDSTGGPVYDAGPPDVASATLTDETDGNGAVGDDDEVSVAVELADATGVASVTANATDFGAGTVALADSGGGVWEGTFTVDRTTAAGDGDYPVAVNATDDEGQSVSVDSTTLSLDSTAPTIDSVSLTDAADGDAVVADGGTLRVVADVTDAGGVSTVG</sequence>
<protein>
    <submittedName>
        <fullName evidence="2">Beta strand repeat-containing protein</fullName>
    </submittedName>
</protein>
<feature type="region of interest" description="Disordered" evidence="1">
    <location>
        <begin position="112"/>
        <end position="137"/>
    </location>
</feature>
<accession>A0ABD5W8H5</accession>
<dbReference type="Proteomes" id="UP001596461">
    <property type="component" value="Unassembled WGS sequence"/>
</dbReference>
<evidence type="ECO:0000313" key="2">
    <source>
        <dbReference type="EMBL" id="MFC7069326.1"/>
    </source>
</evidence>
<organism evidence="2 3">
    <name type="scientific">Halobaculum lipolyticum</name>
    <dbReference type="NCBI Taxonomy" id="3032001"/>
    <lineage>
        <taxon>Archaea</taxon>
        <taxon>Methanobacteriati</taxon>
        <taxon>Methanobacteriota</taxon>
        <taxon>Stenosarchaea group</taxon>
        <taxon>Halobacteria</taxon>
        <taxon>Halobacteriales</taxon>
        <taxon>Haloferacaceae</taxon>
        <taxon>Halobaculum</taxon>
    </lineage>
</organism>
<keyword evidence="3" id="KW-1185">Reference proteome</keyword>